<protein>
    <recommendedName>
        <fullName evidence="11">Methyltransferase type 11 domain-containing protein</fullName>
    </recommendedName>
</protein>
<evidence type="ECO:0000256" key="1">
    <source>
        <dbReference type="ARBA" id="ARBA00004141"/>
    </source>
</evidence>
<keyword evidence="13" id="KW-1185">Reference proteome</keyword>
<dbReference type="Pfam" id="PF08241">
    <property type="entry name" value="Methyltransf_11"/>
    <property type="match status" value="1"/>
</dbReference>
<dbReference type="InterPro" id="IPR029063">
    <property type="entry name" value="SAM-dependent_MTases_sf"/>
</dbReference>
<dbReference type="InParanoid" id="A0A1Z5JAA5"/>
<evidence type="ECO:0000259" key="11">
    <source>
        <dbReference type="Pfam" id="PF08241"/>
    </source>
</evidence>
<evidence type="ECO:0000256" key="6">
    <source>
        <dbReference type="ARBA" id="ARBA00023136"/>
    </source>
</evidence>
<dbReference type="Proteomes" id="UP000198406">
    <property type="component" value="Unassembled WGS sequence"/>
</dbReference>
<dbReference type="GO" id="GO:0012505">
    <property type="term" value="C:endomembrane system"/>
    <property type="evidence" value="ECO:0007669"/>
    <property type="project" value="UniProtKB-SubCell"/>
</dbReference>
<dbReference type="GO" id="GO:0008757">
    <property type="term" value="F:S-adenosylmethionine-dependent methyltransferase activity"/>
    <property type="evidence" value="ECO:0007669"/>
    <property type="project" value="InterPro"/>
</dbReference>
<dbReference type="AlphaFoldDB" id="A0A1Z5JAA5"/>
<dbReference type="InterPro" id="IPR045033">
    <property type="entry name" value="PILS1/3/4/5/7"/>
</dbReference>
<reference evidence="12 13" key="1">
    <citation type="journal article" date="2015" name="Plant Cell">
        <title>Oil accumulation by the oleaginous diatom Fistulifera solaris as revealed by the genome and transcriptome.</title>
        <authorList>
            <person name="Tanaka T."/>
            <person name="Maeda Y."/>
            <person name="Veluchamy A."/>
            <person name="Tanaka M."/>
            <person name="Abida H."/>
            <person name="Marechal E."/>
            <person name="Bowler C."/>
            <person name="Muto M."/>
            <person name="Sunaga Y."/>
            <person name="Tanaka M."/>
            <person name="Yoshino T."/>
            <person name="Taniguchi T."/>
            <person name="Fukuda Y."/>
            <person name="Nemoto M."/>
            <person name="Matsumoto M."/>
            <person name="Wong P.S."/>
            <person name="Aburatani S."/>
            <person name="Fujibuchi W."/>
        </authorList>
    </citation>
    <scope>NUCLEOTIDE SEQUENCE [LARGE SCALE GENOMIC DNA]</scope>
    <source>
        <strain evidence="12 13">JPCC DA0580</strain>
    </source>
</reference>
<dbReference type="Gene3D" id="3.40.50.150">
    <property type="entry name" value="Vaccinia Virus protein VP39"/>
    <property type="match status" value="1"/>
</dbReference>
<dbReference type="Pfam" id="PF03547">
    <property type="entry name" value="Mem_trans"/>
    <property type="match status" value="1"/>
</dbReference>
<feature type="transmembrane region" description="Helical" evidence="10">
    <location>
        <begin position="97"/>
        <end position="122"/>
    </location>
</feature>
<dbReference type="PANTHER" id="PTHR31651:SF33">
    <property type="entry name" value="PROTEIN PIN-LIKES 1"/>
    <property type="match status" value="1"/>
</dbReference>
<dbReference type="GO" id="GO:0055085">
    <property type="term" value="P:transmembrane transport"/>
    <property type="evidence" value="ECO:0007669"/>
    <property type="project" value="InterPro"/>
</dbReference>
<name>A0A1Z5JAA5_FISSO</name>
<comment type="similarity">
    <text evidence="8">Belongs to the auxin efflux carrier (TC 2.A.69.2) family.</text>
</comment>
<feature type="compositionally biased region" description="Polar residues" evidence="9">
    <location>
        <begin position="238"/>
        <end position="247"/>
    </location>
</feature>
<sequence length="813" mass="89883">MTLAAVGFYLHQRGFIDGQGKKTLALISQQVTFPLFLFTKIIYCNQDWSDEPCPDVTKSLQDVWLLLFWPIYVVFCGTIVGHVVGKATKTPKQHMRSVLAACALGNTTGLPITLLTVVHANFPSTSDLGRIDPTLFLSVYLLLYPALQWGYGGWLLAPDNPKATAKSKDFELPTSTTSITETLNQNVLNNLEAAAYYDKHRHGLVSADEGMYVSEGNLRDLDTDASCETTSLITKTDSENYQSTDRSVQPEAKSLDDVPSPVPNMESTLLETMQNISSRCLQPPVIGSITGLLIAIFPHVRGLLVDLNHRSSSAPFQWFFDGLYVVGLSAVPINMMILGCNLSSSAQSWIKRSSLSKTTFANTNFLPMPSMLGIVVGKMLLQPLVGILSVAFLQRCCLNVPDDIDGSFYLVLMIVFLCPTANNVMVMIELSENAFTIPNAGESRRTALSMSSTGFAKPRTGVLQSLLNTMLNSPVWKYVLVPQARKKMEDTATENGIPWAECRAWLESQDGPWQGRPILHDTTKLPDYYQNSFHAYEQGNLCWEAALEVEIASSAVGARNFPKYGRLGEKAFRDSFDAALMDGGASCPKGAVVVDLGCGTGISTRRLAARHPQAASILGLDLSPYYCQVGMYVLDKAPVQSLEQGGHWVNEIKEEIRICYKVGDATQTGLPDNSVDVVNLQFVCHEMPYAVTVNVLREAHRILKDGGQLWFCEMDFETPGYAAQRANPLLFSLIRSTEPYLDDYADHSSEIRSELKELFAYTTITPATGRHFAIVATKDSTKLDHVIEDNRFDENGNYRVEDTHLKVFENKES</sequence>
<feature type="transmembrane region" description="Helical" evidence="10">
    <location>
        <begin position="408"/>
        <end position="428"/>
    </location>
</feature>
<evidence type="ECO:0000313" key="13">
    <source>
        <dbReference type="Proteomes" id="UP000198406"/>
    </source>
</evidence>
<evidence type="ECO:0000313" key="12">
    <source>
        <dbReference type="EMBL" id="GAX10915.1"/>
    </source>
</evidence>
<comment type="caution">
    <text evidence="12">The sequence shown here is derived from an EMBL/GenBank/DDBJ whole genome shotgun (WGS) entry which is preliminary data.</text>
</comment>
<comment type="subcellular location">
    <subcellularLocation>
        <location evidence="2">Endomembrane system</location>
    </subcellularLocation>
    <subcellularLocation>
        <location evidence="1">Membrane</location>
        <topology evidence="1">Multi-pass membrane protein</topology>
    </subcellularLocation>
</comment>
<comment type="function">
    <text evidence="7">Involved in cellular auxin homeostasis by regulating auxin metabolism. Regulates intracellular auxin accumulation at the endoplasmic reticulum and thus auxin availability for nuclear auxin signaling.</text>
</comment>
<dbReference type="GO" id="GO:0016020">
    <property type="term" value="C:membrane"/>
    <property type="evidence" value="ECO:0007669"/>
    <property type="project" value="UniProtKB-SubCell"/>
</dbReference>
<gene>
    <name evidence="12" type="ORF">FisN_4Hh134</name>
</gene>
<keyword evidence="3" id="KW-0813">Transport</keyword>
<keyword evidence="5 10" id="KW-1133">Transmembrane helix</keyword>
<feature type="domain" description="Methyltransferase type 11" evidence="11">
    <location>
        <begin position="594"/>
        <end position="711"/>
    </location>
</feature>
<evidence type="ECO:0000256" key="2">
    <source>
        <dbReference type="ARBA" id="ARBA00004308"/>
    </source>
</evidence>
<keyword evidence="4 10" id="KW-0812">Transmembrane</keyword>
<evidence type="ECO:0000256" key="9">
    <source>
        <dbReference type="SAM" id="MobiDB-lite"/>
    </source>
</evidence>
<evidence type="ECO:0000256" key="3">
    <source>
        <dbReference type="ARBA" id="ARBA00022448"/>
    </source>
</evidence>
<feature type="transmembrane region" description="Helical" evidence="10">
    <location>
        <begin position="134"/>
        <end position="157"/>
    </location>
</feature>
<dbReference type="InterPro" id="IPR013216">
    <property type="entry name" value="Methyltransf_11"/>
</dbReference>
<organism evidence="12 13">
    <name type="scientific">Fistulifera solaris</name>
    <name type="common">Oleaginous diatom</name>
    <dbReference type="NCBI Taxonomy" id="1519565"/>
    <lineage>
        <taxon>Eukaryota</taxon>
        <taxon>Sar</taxon>
        <taxon>Stramenopiles</taxon>
        <taxon>Ochrophyta</taxon>
        <taxon>Bacillariophyta</taxon>
        <taxon>Bacillariophyceae</taxon>
        <taxon>Bacillariophycidae</taxon>
        <taxon>Naviculales</taxon>
        <taxon>Naviculaceae</taxon>
        <taxon>Fistulifera</taxon>
    </lineage>
</organism>
<evidence type="ECO:0000256" key="7">
    <source>
        <dbReference type="ARBA" id="ARBA00025100"/>
    </source>
</evidence>
<feature type="transmembrane region" description="Helical" evidence="10">
    <location>
        <begin position="365"/>
        <end position="388"/>
    </location>
</feature>
<dbReference type="SUPFAM" id="SSF53335">
    <property type="entry name" value="S-adenosyl-L-methionine-dependent methyltransferases"/>
    <property type="match status" value="1"/>
</dbReference>
<feature type="transmembrane region" description="Helical" evidence="10">
    <location>
        <begin position="324"/>
        <end position="344"/>
    </location>
</feature>
<feature type="region of interest" description="Disordered" evidence="9">
    <location>
        <begin position="238"/>
        <end position="262"/>
    </location>
</feature>
<evidence type="ECO:0000256" key="8">
    <source>
        <dbReference type="ARBA" id="ARBA00025752"/>
    </source>
</evidence>
<dbReference type="PANTHER" id="PTHR31651">
    <property type="match status" value="1"/>
</dbReference>
<keyword evidence="6 10" id="KW-0472">Membrane</keyword>
<evidence type="ECO:0000256" key="5">
    <source>
        <dbReference type="ARBA" id="ARBA00022989"/>
    </source>
</evidence>
<dbReference type="OrthoDB" id="191139at2759"/>
<dbReference type="EMBL" id="BDSP01000030">
    <property type="protein sequence ID" value="GAX10915.1"/>
    <property type="molecule type" value="Genomic_DNA"/>
</dbReference>
<evidence type="ECO:0000256" key="10">
    <source>
        <dbReference type="SAM" id="Phobius"/>
    </source>
</evidence>
<dbReference type="CDD" id="cd02440">
    <property type="entry name" value="AdoMet_MTases"/>
    <property type="match status" value="1"/>
</dbReference>
<accession>A0A1Z5JAA5</accession>
<evidence type="ECO:0000256" key="4">
    <source>
        <dbReference type="ARBA" id="ARBA00022692"/>
    </source>
</evidence>
<feature type="transmembrane region" description="Helical" evidence="10">
    <location>
        <begin position="63"/>
        <end position="85"/>
    </location>
</feature>
<proteinExistence type="inferred from homology"/>
<dbReference type="InterPro" id="IPR004776">
    <property type="entry name" value="Mem_transp_PIN-like"/>
</dbReference>